<protein>
    <submittedName>
        <fullName evidence="2">AraC family transcriptional regulator</fullName>
    </submittedName>
</protein>
<dbReference type="Pfam" id="PF06445">
    <property type="entry name" value="GyrI-like"/>
    <property type="match status" value="1"/>
</dbReference>
<feature type="domain" description="AraC effector-binding" evidence="1">
    <location>
        <begin position="7"/>
        <end position="157"/>
    </location>
</feature>
<name>A0A6N8FKQ7_9BACI</name>
<organism evidence="2 3">
    <name type="scientific">Ornithinibacillus caprae</name>
    <dbReference type="NCBI Taxonomy" id="2678566"/>
    <lineage>
        <taxon>Bacteria</taxon>
        <taxon>Bacillati</taxon>
        <taxon>Bacillota</taxon>
        <taxon>Bacilli</taxon>
        <taxon>Bacillales</taxon>
        <taxon>Bacillaceae</taxon>
        <taxon>Ornithinibacillus</taxon>
    </lineage>
</organism>
<dbReference type="Gene3D" id="3.20.80.10">
    <property type="entry name" value="Regulatory factor, effector binding domain"/>
    <property type="match status" value="1"/>
</dbReference>
<dbReference type="InterPro" id="IPR010499">
    <property type="entry name" value="AraC_E-bd"/>
</dbReference>
<dbReference type="SMART" id="SM00871">
    <property type="entry name" value="AraC_E_bind"/>
    <property type="match status" value="1"/>
</dbReference>
<comment type="caution">
    <text evidence="2">The sequence shown here is derived from an EMBL/GenBank/DDBJ whole genome shotgun (WGS) entry which is preliminary data.</text>
</comment>
<evidence type="ECO:0000259" key="1">
    <source>
        <dbReference type="SMART" id="SM00871"/>
    </source>
</evidence>
<dbReference type="InterPro" id="IPR011256">
    <property type="entry name" value="Reg_factor_effector_dom_sf"/>
</dbReference>
<gene>
    <name evidence="2" type="ORF">GMD78_09210</name>
</gene>
<dbReference type="InterPro" id="IPR029442">
    <property type="entry name" value="GyrI-like"/>
</dbReference>
<keyword evidence="3" id="KW-1185">Reference proteome</keyword>
<sequence>MSNKTVPEIYTKTLKEIKIVGVRIQCADDQYAEKIPEAVKLITNRLHEFKHLVQPVKQIGVFKVNATQEEDGYWVGFEVSSFADVPMDMTTLIVPEQMYTVYQHIGSASEIFPTYDFIHQWSSKNGYKRQPNQWSMEIYSNWENPQQVDVLLCDPVKM</sequence>
<dbReference type="Proteomes" id="UP000469125">
    <property type="component" value="Unassembled WGS sequence"/>
</dbReference>
<proteinExistence type="predicted"/>
<reference evidence="2 3" key="1">
    <citation type="submission" date="2019-11" db="EMBL/GenBank/DDBJ databases">
        <authorList>
            <person name="Li X."/>
        </authorList>
    </citation>
    <scope>NUCLEOTIDE SEQUENCE [LARGE SCALE GENOMIC DNA]</scope>
    <source>
        <strain evidence="2 3">L9</strain>
    </source>
</reference>
<evidence type="ECO:0000313" key="2">
    <source>
        <dbReference type="EMBL" id="MUK88567.1"/>
    </source>
</evidence>
<dbReference type="AlphaFoldDB" id="A0A6N8FKQ7"/>
<evidence type="ECO:0000313" key="3">
    <source>
        <dbReference type="Proteomes" id="UP000469125"/>
    </source>
</evidence>
<dbReference type="EMBL" id="WOCA01000006">
    <property type="protein sequence ID" value="MUK88567.1"/>
    <property type="molecule type" value="Genomic_DNA"/>
</dbReference>
<dbReference type="RefSeq" id="WP_155668557.1">
    <property type="nucleotide sequence ID" value="NZ_WOCA01000006.1"/>
</dbReference>
<accession>A0A6N8FKQ7</accession>
<dbReference type="SUPFAM" id="SSF55136">
    <property type="entry name" value="Probable bacterial effector-binding domain"/>
    <property type="match status" value="1"/>
</dbReference>